<name>A0A1G8G3B6_9PSED</name>
<evidence type="ECO:0000313" key="4">
    <source>
        <dbReference type="EMBL" id="SDH88938.1"/>
    </source>
</evidence>
<dbReference type="GO" id="GO:0016887">
    <property type="term" value="F:ATP hydrolysis activity"/>
    <property type="evidence" value="ECO:0007669"/>
    <property type="project" value="InterPro"/>
</dbReference>
<accession>A0A1G8G3B6</accession>
<dbReference type="Gene3D" id="3.40.50.300">
    <property type="entry name" value="P-loop containing nucleotide triphosphate hydrolases"/>
    <property type="match status" value="1"/>
</dbReference>
<dbReference type="SMART" id="SM00382">
    <property type="entry name" value="AAA"/>
    <property type="match status" value="1"/>
</dbReference>
<sequence>MDAWYCKVGNNARRFIPPKGTTVPPNVPSPPPSPEPLLEVRRLTRLDQSGANQLLKPTDFTLMPGAQVALTGASGSGKSVFLRTLALLDAPSSGELLWQRSPLSNDSIPAYRTCVSYLSQRPALIEGTVLDNLQFPFTLKSLRGRRFNLERATDLLAQAGKDASFLSKSGADLSGGEAQIVALVRTLQLAPQVMLFDEPTSALDPQSAAAVESLVLHWFNAGAGSRAYVWISHDPEQARRMGTRRLTMNNGVLGAGDAA</sequence>
<gene>
    <name evidence="4" type="ORF">SAMN05216605_1091</name>
</gene>
<keyword evidence="5" id="KW-1185">Reference proteome</keyword>
<evidence type="ECO:0000259" key="3">
    <source>
        <dbReference type="PROSITE" id="PS50893"/>
    </source>
</evidence>
<protein>
    <submittedName>
        <fullName evidence="4">Putative ABC transport system ATP-binding protein</fullName>
    </submittedName>
</protein>
<dbReference type="GO" id="GO:0005524">
    <property type="term" value="F:ATP binding"/>
    <property type="evidence" value="ECO:0007669"/>
    <property type="project" value="UniProtKB-KW"/>
</dbReference>
<dbReference type="PROSITE" id="PS50893">
    <property type="entry name" value="ABC_TRANSPORTER_2"/>
    <property type="match status" value="1"/>
</dbReference>
<dbReference type="EMBL" id="FNCO01000009">
    <property type="protein sequence ID" value="SDH88938.1"/>
    <property type="molecule type" value="Genomic_DNA"/>
</dbReference>
<feature type="domain" description="ABC transporter" evidence="3">
    <location>
        <begin position="38"/>
        <end position="259"/>
    </location>
</feature>
<dbReference type="InterPro" id="IPR003439">
    <property type="entry name" value="ABC_transporter-like_ATP-bd"/>
</dbReference>
<dbReference type="InterPro" id="IPR003593">
    <property type="entry name" value="AAA+_ATPase"/>
</dbReference>
<keyword evidence="1" id="KW-0547">Nucleotide-binding</keyword>
<evidence type="ECO:0000313" key="5">
    <source>
        <dbReference type="Proteomes" id="UP000182894"/>
    </source>
</evidence>
<dbReference type="PANTHER" id="PTHR43119:SF1">
    <property type="entry name" value="ABC TRANSPORTER DOMAIN-CONTAINING PROTEIN"/>
    <property type="match status" value="1"/>
</dbReference>
<dbReference type="InterPro" id="IPR027417">
    <property type="entry name" value="P-loop_NTPase"/>
</dbReference>
<dbReference type="Pfam" id="PF00005">
    <property type="entry name" value="ABC_tran"/>
    <property type="match status" value="1"/>
</dbReference>
<dbReference type="SUPFAM" id="SSF52540">
    <property type="entry name" value="P-loop containing nucleoside triphosphate hydrolases"/>
    <property type="match status" value="1"/>
</dbReference>
<reference evidence="5" key="1">
    <citation type="submission" date="2016-10" db="EMBL/GenBank/DDBJ databases">
        <authorList>
            <person name="Varghese N."/>
            <person name="Submissions S."/>
        </authorList>
    </citation>
    <scope>NUCLEOTIDE SEQUENCE [LARGE SCALE GENOMIC DNA]</scope>
    <source>
        <strain evidence="5">ATCC 700689</strain>
    </source>
</reference>
<proteinExistence type="predicted"/>
<evidence type="ECO:0000256" key="1">
    <source>
        <dbReference type="ARBA" id="ARBA00022741"/>
    </source>
</evidence>
<keyword evidence="2 4" id="KW-0067">ATP-binding</keyword>
<dbReference type="Proteomes" id="UP000182894">
    <property type="component" value="Unassembled WGS sequence"/>
</dbReference>
<dbReference type="STRING" id="89065.SAMN05216605_1091"/>
<evidence type="ECO:0000256" key="2">
    <source>
        <dbReference type="ARBA" id="ARBA00022840"/>
    </source>
</evidence>
<dbReference type="AlphaFoldDB" id="A0A1G8G3B6"/>
<dbReference type="PANTHER" id="PTHR43119">
    <property type="entry name" value="ABC TRANSPORT PROTEIN ATP-BINDING COMPONENT-RELATED"/>
    <property type="match status" value="1"/>
</dbReference>
<organism evidence="4 5">
    <name type="scientific">Pseudomonas abietaniphila</name>
    <dbReference type="NCBI Taxonomy" id="89065"/>
    <lineage>
        <taxon>Bacteria</taxon>
        <taxon>Pseudomonadati</taxon>
        <taxon>Pseudomonadota</taxon>
        <taxon>Gammaproteobacteria</taxon>
        <taxon>Pseudomonadales</taxon>
        <taxon>Pseudomonadaceae</taxon>
        <taxon>Pseudomonas</taxon>
    </lineage>
</organism>